<feature type="region of interest" description="Disordered" evidence="8">
    <location>
        <begin position="71"/>
        <end position="111"/>
    </location>
</feature>
<feature type="compositionally biased region" description="Low complexity" evidence="8">
    <location>
        <begin position="1018"/>
        <end position="1089"/>
    </location>
</feature>
<feature type="region of interest" description="Disordered" evidence="8">
    <location>
        <begin position="570"/>
        <end position="634"/>
    </location>
</feature>
<evidence type="ECO:0000256" key="1">
    <source>
        <dbReference type="ARBA" id="ARBA00004245"/>
    </source>
</evidence>
<dbReference type="GeneID" id="115195626"/>
<dbReference type="Ensembl" id="ENSSTUT00000003744.1">
    <property type="protein sequence ID" value="ENSSTUP00000003528.1"/>
    <property type="gene ID" value="ENSSTUG00000001764.1"/>
</dbReference>
<feature type="compositionally biased region" description="Basic and acidic residues" evidence="8">
    <location>
        <begin position="1356"/>
        <end position="1370"/>
    </location>
</feature>
<dbReference type="GO" id="GO:0008017">
    <property type="term" value="F:microtubule binding"/>
    <property type="evidence" value="ECO:0007669"/>
    <property type="project" value="InterPro"/>
</dbReference>
<feature type="compositionally biased region" description="Basic and acidic residues" evidence="8">
    <location>
        <begin position="270"/>
        <end position="286"/>
    </location>
</feature>
<feature type="compositionally biased region" description="Low complexity" evidence="8">
    <location>
        <begin position="1172"/>
        <end position="1212"/>
    </location>
</feature>
<feature type="region of interest" description="Disordered" evidence="8">
    <location>
        <begin position="708"/>
        <end position="1293"/>
    </location>
</feature>
<evidence type="ECO:0000256" key="8">
    <source>
        <dbReference type="SAM" id="MobiDB-lite"/>
    </source>
</evidence>
<evidence type="ECO:0000313" key="10">
    <source>
        <dbReference type="Proteomes" id="UP000472277"/>
    </source>
</evidence>
<dbReference type="GO" id="GO:0000226">
    <property type="term" value="P:microtubule cytoskeleton organization"/>
    <property type="evidence" value="ECO:0007669"/>
    <property type="project" value="TreeGrafter"/>
</dbReference>
<feature type="compositionally biased region" description="Polar residues" evidence="8">
    <location>
        <begin position="81"/>
        <end position="96"/>
    </location>
</feature>
<feature type="region of interest" description="Disordered" evidence="8">
    <location>
        <begin position="222"/>
        <end position="358"/>
    </location>
</feature>
<dbReference type="GO" id="GO:0031175">
    <property type="term" value="P:neuron projection development"/>
    <property type="evidence" value="ECO:0007669"/>
    <property type="project" value="TreeGrafter"/>
</dbReference>
<accession>A0A673W3K4</accession>
<dbReference type="RefSeq" id="XP_029611545.1">
    <property type="nucleotide sequence ID" value="XM_029755685.1"/>
</dbReference>
<evidence type="ECO:0000256" key="7">
    <source>
        <dbReference type="RuleBase" id="RU000686"/>
    </source>
</evidence>
<feature type="compositionally biased region" description="Basic and acidic residues" evidence="8">
    <location>
        <begin position="654"/>
        <end position="673"/>
    </location>
</feature>
<keyword evidence="4 7" id="KW-0493">Microtubule</keyword>
<evidence type="ECO:0000256" key="6">
    <source>
        <dbReference type="ARBA" id="ARBA00023212"/>
    </source>
</evidence>
<feature type="region of interest" description="Disordered" evidence="8">
    <location>
        <begin position="1343"/>
        <end position="1450"/>
    </location>
</feature>
<feature type="compositionally biased region" description="Low complexity" evidence="8">
    <location>
        <begin position="1107"/>
        <end position="1136"/>
    </location>
</feature>
<protein>
    <recommendedName>
        <fullName evidence="7">Microtubule-associated protein</fullName>
    </recommendedName>
</protein>
<evidence type="ECO:0000256" key="5">
    <source>
        <dbReference type="ARBA" id="ARBA00022737"/>
    </source>
</evidence>
<dbReference type="PROSITE" id="PS00229">
    <property type="entry name" value="TAU_MAP_1"/>
    <property type="match status" value="2"/>
</dbReference>
<feature type="compositionally biased region" description="Basic and acidic residues" evidence="8">
    <location>
        <begin position="295"/>
        <end position="319"/>
    </location>
</feature>
<feature type="compositionally biased region" description="Basic residues" evidence="8">
    <location>
        <begin position="323"/>
        <end position="332"/>
    </location>
</feature>
<organism evidence="9 10">
    <name type="scientific">Salmo trutta</name>
    <name type="common">Brown trout</name>
    <dbReference type="NCBI Taxonomy" id="8032"/>
    <lineage>
        <taxon>Eukaryota</taxon>
        <taxon>Metazoa</taxon>
        <taxon>Chordata</taxon>
        <taxon>Craniata</taxon>
        <taxon>Vertebrata</taxon>
        <taxon>Euteleostomi</taxon>
        <taxon>Actinopterygii</taxon>
        <taxon>Neopterygii</taxon>
        <taxon>Teleostei</taxon>
        <taxon>Protacanthopterygii</taxon>
        <taxon>Salmoniformes</taxon>
        <taxon>Salmonidae</taxon>
        <taxon>Salmoninae</taxon>
        <taxon>Salmo</taxon>
    </lineage>
</organism>
<dbReference type="GO" id="GO:0005874">
    <property type="term" value="C:microtubule"/>
    <property type="evidence" value="ECO:0007669"/>
    <property type="project" value="UniProtKB-KW"/>
</dbReference>
<dbReference type="OMA" id="LWINHAR"/>
<reference evidence="9" key="2">
    <citation type="submission" date="2025-09" db="UniProtKB">
        <authorList>
            <consortium name="Ensembl"/>
        </authorList>
    </citation>
    <scope>IDENTIFICATION</scope>
</reference>
<evidence type="ECO:0000256" key="3">
    <source>
        <dbReference type="ARBA" id="ARBA00022553"/>
    </source>
</evidence>
<keyword evidence="5" id="KW-0677">Repeat</keyword>
<feature type="compositionally biased region" description="Polar residues" evidence="8">
    <location>
        <begin position="1232"/>
        <end position="1243"/>
    </location>
</feature>
<feature type="compositionally biased region" description="Low complexity" evidence="8">
    <location>
        <begin position="1"/>
        <end position="15"/>
    </location>
</feature>
<feature type="compositionally biased region" description="Low complexity" evidence="8">
    <location>
        <begin position="606"/>
        <end position="626"/>
    </location>
</feature>
<feature type="region of interest" description="Disordered" evidence="8">
    <location>
        <begin position="123"/>
        <end position="207"/>
    </location>
</feature>
<keyword evidence="2 7" id="KW-0963">Cytoplasm</keyword>
<evidence type="ECO:0000256" key="4">
    <source>
        <dbReference type="ARBA" id="ARBA00022701"/>
    </source>
</evidence>
<dbReference type="SUPFAM" id="SSF57997">
    <property type="entry name" value="Tropomyosin"/>
    <property type="match status" value="1"/>
</dbReference>
<dbReference type="Pfam" id="PF00418">
    <property type="entry name" value="Tubulin-binding"/>
    <property type="match status" value="4"/>
</dbReference>
<dbReference type="Proteomes" id="UP000472277">
    <property type="component" value="Chromosome 6"/>
</dbReference>
<dbReference type="GO" id="GO:0043005">
    <property type="term" value="C:neuron projection"/>
    <property type="evidence" value="ECO:0007669"/>
    <property type="project" value="TreeGrafter"/>
</dbReference>
<feature type="compositionally biased region" description="Basic and acidic residues" evidence="8">
    <location>
        <begin position="230"/>
        <end position="260"/>
    </location>
</feature>
<keyword evidence="6 7" id="KW-0206">Cytoskeleton</keyword>
<dbReference type="PANTHER" id="PTHR11501:SF16">
    <property type="entry name" value="MICROTUBULE-ASSOCIATED PROTEIN 4"/>
    <property type="match status" value="1"/>
</dbReference>
<reference evidence="9" key="1">
    <citation type="submission" date="2025-08" db="UniProtKB">
        <authorList>
            <consortium name="Ensembl"/>
        </authorList>
    </citation>
    <scope>IDENTIFICATION</scope>
</reference>
<feature type="region of interest" description="Disordered" evidence="8">
    <location>
        <begin position="653"/>
        <end position="673"/>
    </location>
</feature>
<dbReference type="InterPro" id="IPR027324">
    <property type="entry name" value="MAP2/MAP4/Tau"/>
</dbReference>
<dbReference type="PROSITE" id="PS51491">
    <property type="entry name" value="TAU_MAP_2"/>
    <property type="match status" value="4"/>
</dbReference>
<feature type="compositionally biased region" description="Basic and acidic residues" evidence="8">
    <location>
        <begin position="1090"/>
        <end position="1102"/>
    </location>
</feature>
<keyword evidence="10" id="KW-1185">Reference proteome</keyword>
<feature type="compositionally biased region" description="Basic and acidic residues" evidence="8">
    <location>
        <begin position="1157"/>
        <end position="1167"/>
    </location>
</feature>
<dbReference type="InParanoid" id="A0A673W3K4"/>
<dbReference type="Gene3D" id="1.20.1260.80">
    <property type="match status" value="1"/>
</dbReference>
<proteinExistence type="predicted"/>
<sequence>MAELDLSLSDALMDSVPQAGPEDLVERDFVAQLEAEAFDDQVGETVGKTDYIPLLDNDGNRADADSVLENGEQDAQGAQKPVTTGSKVTPGGQMSASRPEPQGEVRPNSSEQQVFAALSGSMAGFPDHWRSQPNNPPKMMDSGLMGDSSGFSRPAMGMEMGIAPLSTERPPSIAEPQKPPPQVANTPKDMSAGALGDGWPDEACIPTDLPFTQSVSTVISRHASHLAASPEDRPDSGWPHREASAVGEERESNEGNDRKQQQKKKKKRRPRDDVYDLVENRGHPEAQAENTPLSEGHHRVSPRKDRDRMDGGWEREEPGRSGGRGKRGKSRKKLPEEWGVTAEPFVPSSASSANDLPEGLPEEVLDQLVPPITHSQPLENPYSNMGLSPASEEFYEGLFPPSLTQDLLSLTAPTSPPPALGCELLPTAPVSMPTSQGDFSPKGTFPMASRPGDPFTASYQDLLMDTESASMGNAKEAFSTTFPLDSPVHESGVKVVFDHDTPMHDVHMKNALSLSPIRQPDRGLSPLEKFSELTATAPPFSPSDSSWLINDSNFNNDSFEFSDITPGRPLPLGLAFDTPSPAPLRSPKTIPEYHPREGKSPSQNIPTKSPSSSSSSTKSPTSPGSGLNPAAKPFFPSFAELTEPLVVVAPMSEVKSEKMDKPEKEETMDHFEKLDQFDMLDKLDKVEKKDSTGKTEASVKVAYAGPLDKGEKMGKMDKAEKTEKLEPAEKVDKEEKTEKVDKMDNGDNTGKVEKTDKVEKMDKVEKPEETEQNIEKVEKTPEKPETAVKLDTFDKIETQPDKMETQPDKEKTDHVGKVTVTAEKETENFEKPKDNVEKPKDNVEKPTENIEKPTDNVEKPTDNIEKPTDNIEKPKDNVEKPKDNVEKPTENIEKPTDNVEKASDSVEKATDSVEKATDNVEKPTDNVEKPTDNVEKEDKKPEKTVLAEKLDKQVKVEKSEKKELKSPEKKTDKKSETADKAKKPASKPSTNGSSAAPSKDLPSPDKKTKPVAGATKLSAAKPRPSSAASAGAVAPKRPTPSSTSTTTSATLLNKKTPVPKAPTPTAGPKRPSSTVSRPTSAATASTTAPREVKPKTTTERRPLVPKATAASTARTAAPKNGTATTATSKPATATRTPLASRTAGSAPATRRPLASKTDSKPGEDKKPSTLKSTTDSTRPRTSTTRSSIASTTSATPRVRPSTTKPAPSSSTVSEKKPPVPRVPRPTATTPTGSANATRTTSRPGTAPAPDIRNVRSKIGSTDNMKYQPGGGKVSGRSDALAKGSSSKETSEAKVQIVSKKLDFSHVTSRLGSKDNIKHVPGGGKVQILNKKVDLSKVTSKCGSKANIKHKPGGGDVKSESQKVNYKDQAKSKVGSMDNLCHEPGGGNIKAEGAQEMVEENGAPSSDAPAKVPGQAGSPAQENGVKEGAPCGSQGIHDPQGFDSRIPETSF</sequence>
<feature type="region of interest" description="Disordered" evidence="8">
    <location>
        <begin position="1"/>
        <end position="21"/>
    </location>
</feature>
<keyword evidence="3" id="KW-0597">Phosphoprotein</keyword>
<gene>
    <name evidence="9" type="primary">LOC115195626</name>
</gene>
<evidence type="ECO:0000256" key="2">
    <source>
        <dbReference type="ARBA" id="ARBA00022490"/>
    </source>
</evidence>
<evidence type="ECO:0000313" key="9">
    <source>
        <dbReference type="Ensembl" id="ENSSTUP00000003528.1"/>
    </source>
</evidence>
<feature type="compositionally biased region" description="Basic and acidic residues" evidence="8">
    <location>
        <begin position="708"/>
        <end position="982"/>
    </location>
</feature>
<dbReference type="InterPro" id="IPR001084">
    <property type="entry name" value="MAP_tubulin-bd_rpt"/>
</dbReference>
<name>A0A673W3K4_SALTR</name>
<dbReference type="GeneTree" id="ENSGT00940000159742"/>
<comment type="subcellular location">
    <subcellularLocation>
        <location evidence="1 7">Cytoplasm</location>
        <location evidence="1 7">Cytoskeleton</location>
    </subcellularLocation>
</comment>
<dbReference type="PANTHER" id="PTHR11501">
    <property type="entry name" value="MICROTUBULE-ASSOCIATED PROTEIN"/>
    <property type="match status" value="1"/>
</dbReference>